<feature type="non-terminal residue" evidence="1">
    <location>
        <position position="60"/>
    </location>
</feature>
<evidence type="ECO:0000313" key="2">
    <source>
        <dbReference type="Proteomes" id="UP000192847"/>
    </source>
</evidence>
<reference evidence="1 2" key="1">
    <citation type="submission" date="2017-02" db="EMBL/GenBank/DDBJ databases">
        <title>The new phylogeny of genus Mycobacterium.</title>
        <authorList>
            <person name="Tortoli E."/>
            <person name="Trovato A."/>
            <person name="Cirillo D.M."/>
        </authorList>
    </citation>
    <scope>NUCLEOTIDE SEQUENCE [LARGE SCALE GENOMIC DNA]</scope>
    <source>
        <strain evidence="1 2">CCUG 56329</strain>
    </source>
</reference>
<gene>
    <name evidence="1" type="ORF">BST46_26580</name>
</gene>
<dbReference type="Proteomes" id="UP000192847">
    <property type="component" value="Unassembled WGS sequence"/>
</dbReference>
<evidence type="ECO:0000313" key="1">
    <source>
        <dbReference type="EMBL" id="ORB77070.1"/>
    </source>
</evidence>
<organism evidence="1 2">
    <name type="scientific">Mycobacterium timonense</name>
    <dbReference type="NCBI Taxonomy" id="701043"/>
    <lineage>
        <taxon>Bacteria</taxon>
        <taxon>Bacillati</taxon>
        <taxon>Actinomycetota</taxon>
        <taxon>Actinomycetes</taxon>
        <taxon>Mycobacteriales</taxon>
        <taxon>Mycobacteriaceae</taxon>
        <taxon>Mycobacterium</taxon>
        <taxon>Mycobacterium avium complex (MAC)</taxon>
    </lineage>
</organism>
<protein>
    <submittedName>
        <fullName evidence="1">Mammalian cell entry protein</fullName>
    </submittedName>
</protein>
<accession>A0ABX3TE67</accession>
<name>A0ABX3TE67_9MYCO</name>
<comment type="caution">
    <text evidence="1">The sequence shown here is derived from an EMBL/GenBank/DDBJ whole genome shotgun (WGS) entry which is preliminary data.</text>
</comment>
<sequence>MGNALKAVQGSKQAVEAEYPKYRQFITDYFLRQDKYPAINITSIIGPDGRELSGNVEQVL</sequence>
<keyword evidence="2" id="KW-1185">Reference proteome</keyword>
<dbReference type="EMBL" id="MVIL01000296">
    <property type="protein sequence ID" value="ORB77070.1"/>
    <property type="molecule type" value="Genomic_DNA"/>
</dbReference>
<proteinExistence type="predicted"/>